<reference evidence="2" key="1">
    <citation type="journal article" date="2020" name="Stud. Mycol.">
        <title>101 Dothideomycetes genomes: a test case for predicting lifestyles and emergence of pathogens.</title>
        <authorList>
            <person name="Haridas S."/>
            <person name="Albert R."/>
            <person name="Binder M."/>
            <person name="Bloem J."/>
            <person name="Labutti K."/>
            <person name="Salamov A."/>
            <person name="Andreopoulos B."/>
            <person name="Baker S."/>
            <person name="Barry K."/>
            <person name="Bills G."/>
            <person name="Bluhm B."/>
            <person name="Cannon C."/>
            <person name="Castanera R."/>
            <person name="Culley D."/>
            <person name="Daum C."/>
            <person name="Ezra D."/>
            <person name="Gonzalez J."/>
            <person name="Henrissat B."/>
            <person name="Kuo A."/>
            <person name="Liang C."/>
            <person name="Lipzen A."/>
            <person name="Lutzoni F."/>
            <person name="Magnuson J."/>
            <person name="Mondo S."/>
            <person name="Nolan M."/>
            <person name="Ohm R."/>
            <person name="Pangilinan J."/>
            <person name="Park H.-J."/>
            <person name="Ramirez L."/>
            <person name="Alfaro M."/>
            <person name="Sun H."/>
            <person name="Tritt A."/>
            <person name="Yoshinaga Y."/>
            <person name="Zwiers L.-H."/>
            <person name="Turgeon B."/>
            <person name="Goodwin S."/>
            <person name="Spatafora J."/>
            <person name="Crous P."/>
            <person name="Grigoriev I."/>
        </authorList>
    </citation>
    <scope>NUCLEOTIDE SEQUENCE</scope>
    <source>
        <strain evidence="2">CBS 133067</strain>
    </source>
</reference>
<dbReference type="Proteomes" id="UP000799772">
    <property type="component" value="Unassembled WGS sequence"/>
</dbReference>
<comment type="caution">
    <text evidence="2">The sequence shown here is derived from an EMBL/GenBank/DDBJ whole genome shotgun (WGS) entry which is preliminary data.</text>
</comment>
<gene>
    <name evidence="2" type="ORF">NA57DRAFT_72290</name>
</gene>
<sequence length="250" mass="26133">MKLSLASCLILALGVTAVPLEERQNVVASTQAVADSNGSNNVVAATSANAGGPATTPAVQQLDSIPKAPAPAPAKPDTSTIPSNLAAMIPSDILDGSHASSLAASLSSSGAEAAANAMTSDFLKNADFPSTFHKCSGTSKPDGSMYAEYFFDKVSSKNYKSFCPDWEKAIKGNKKCPKEIYSGENWMNCKIEPFGSSDAYGYSSFHIPKGIDSKTAFECLGDTYSAELKSPYGKIGSCSTSVTKTSVKFY</sequence>
<feature type="signal peptide" evidence="1">
    <location>
        <begin position="1"/>
        <end position="17"/>
    </location>
</feature>
<evidence type="ECO:0000313" key="2">
    <source>
        <dbReference type="EMBL" id="KAF2103314.1"/>
    </source>
</evidence>
<dbReference type="EMBL" id="ML978122">
    <property type="protein sequence ID" value="KAF2103314.1"/>
    <property type="molecule type" value="Genomic_DNA"/>
</dbReference>
<accession>A0A9P4MF82</accession>
<keyword evidence="1" id="KW-0732">Signal</keyword>
<keyword evidence="3" id="KW-1185">Reference proteome</keyword>
<dbReference type="AlphaFoldDB" id="A0A9P4MF82"/>
<name>A0A9P4MF82_9PEZI</name>
<evidence type="ECO:0000313" key="3">
    <source>
        <dbReference type="Proteomes" id="UP000799772"/>
    </source>
</evidence>
<proteinExistence type="predicted"/>
<evidence type="ECO:0000256" key="1">
    <source>
        <dbReference type="SAM" id="SignalP"/>
    </source>
</evidence>
<organism evidence="2 3">
    <name type="scientific">Rhizodiscina lignyota</name>
    <dbReference type="NCBI Taxonomy" id="1504668"/>
    <lineage>
        <taxon>Eukaryota</taxon>
        <taxon>Fungi</taxon>
        <taxon>Dikarya</taxon>
        <taxon>Ascomycota</taxon>
        <taxon>Pezizomycotina</taxon>
        <taxon>Dothideomycetes</taxon>
        <taxon>Pleosporomycetidae</taxon>
        <taxon>Aulographales</taxon>
        <taxon>Rhizodiscinaceae</taxon>
        <taxon>Rhizodiscina</taxon>
    </lineage>
</organism>
<feature type="chain" id="PRO_5040426669" evidence="1">
    <location>
        <begin position="18"/>
        <end position="250"/>
    </location>
</feature>
<protein>
    <submittedName>
        <fullName evidence="2">Uncharacterized protein</fullName>
    </submittedName>
</protein>